<dbReference type="SUPFAM" id="SSF47473">
    <property type="entry name" value="EF-hand"/>
    <property type="match status" value="1"/>
</dbReference>
<dbReference type="Gene3D" id="1.10.238.10">
    <property type="entry name" value="EF-hand"/>
    <property type="match status" value="2"/>
</dbReference>
<keyword evidence="1" id="KW-0479">Metal-binding</keyword>
<gene>
    <name evidence="8" type="primary">TpnC47D</name>
    <name evidence="8" type="ORF">B7P43_G06292</name>
</gene>
<name>A0A2J7PW11_9NEOP</name>
<dbReference type="OrthoDB" id="26525at2759"/>
<keyword evidence="9" id="KW-1185">Reference proteome</keyword>
<dbReference type="FunCoup" id="A0A2J7PW11">
    <property type="interactions" value="2"/>
</dbReference>
<dbReference type="InParanoid" id="A0A2J7PW11"/>
<evidence type="ECO:0000256" key="1">
    <source>
        <dbReference type="ARBA" id="ARBA00022723"/>
    </source>
</evidence>
<evidence type="ECO:0000256" key="5">
    <source>
        <dbReference type="ARBA" id="ARBA00038202"/>
    </source>
</evidence>
<evidence type="ECO:0000256" key="3">
    <source>
        <dbReference type="ARBA" id="ARBA00022837"/>
    </source>
</evidence>
<comment type="function">
    <text evidence="6">Troponin is the central regulatory protein of striated muscle contraction. It consists of three components: Troponin-I (Tn-I) which is the inhibitor of actomyosin ATPase, Troponin-T (Tn-T) which contains the binding site for tropomyosin and Troponin-C (Tn-C). The binding of calcium to Tn-C abolishes the inhibitory action of Tn on actin filaments.</text>
</comment>
<dbReference type="Proteomes" id="UP000235965">
    <property type="component" value="Unassembled WGS sequence"/>
</dbReference>
<dbReference type="InterPro" id="IPR018247">
    <property type="entry name" value="EF_Hand_1_Ca_BS"/>
</dbReference>
<organism evidence="8 9">
    <name type="scientific">Cryptotermes secundus</name>
    <dbReference type="NCBI Taxonomy" id="105785"/>
    <lineage>
        <taxon>Eukaryota</taxon>
        <taxon>Metazoa</taxon>
        <taxon>Ecdysozoa</taxon>
        <taxon>Arthropoda</taxon>
        <taxon>Hexapoda</taxon>
        <taxon>Insecta</taxon>
        <taxon>Pterygota</taxon>
        <taxon>Neoptera</taxon>
        <taxon>Polyneoptera</taxon>
        <taxon>Dictyoptera</taxon>
        <taxon>Blattodea</taxon>
        <taxon>Blattoidea</taxon>
        <taxon>Termitoidae</taxon>
        <taxon>Kalotermitidae</taxon>
        <taxon>Cryptotermitinae</taxon>
        <taxon>Cryptotermes</taxon>
    </lineage>
</organism>
<dbReference type="InterPro" id="IPR050230">
    <property type="entry name" value="CALM/Myosin/TropC-like"/>
</dbReference>
<reference evidence="8 9" key="1">
    <citation type="submission" date="2017-12" db="EMBL/GenBank/DDBJ databases">
        <title>Hemimetabolous genomes reveal molecular basis of termite eusociality.</title>
        <authorList>
            <person name="Harrison M.C."/>
            <person name="Jongepier E."/>
            <person name="Robertson H.M."/>
            <person name="Arning N."/>
            <person name="Bitard-Feildel T."/>
            <person name="Chao H."/>
            <person name="Childers C.P."/>
            <person name="Dinh H."/>
            <person name="Doddapaneni H."/>
            <person name="Dugan S."/>
            <person name="Gowin J."/>
            <person name="Greiner C."/>
            <person name="Han Y."/>
            <person name="Hu H."/>
            <person name="Hughes D.S.T."/>
            <person name="Huylmans A.-K."/>
            <person name="Kemena C."/>
            <person name="Kremer L.P.M."/>
            <person name="Lee S.L."/>
            <person name="Lopez-Ezquerra A."/>
            <person name="Mallet L."/>
            <person name="Monroy-Kuhn J.M."/>
            <person name="Moser A."/>
            <person name="Murali S.C."/>
            <person name="Muzny D.M."/>
            <person name="Otani S."/>
            <person name="Piulachs M.-D."/>
            <person name="Poelchau M."/>
            <person name="Qu J."/>
            <person name="Schaub F."/>
            <person name="Wada-Katsumata A."/>
            <person name="Worley K.C."/>
            <person name="Xie Q."/>
            <person name="Ylla G."/>
            <person name="Poulsen M."/>
            <person name="Gibbs R.A."/>
            <person name="Schal C."/>
            <person name="Richards S."/>
            <person name="Belles X."/>
            <person name="Korb J."/>
            <person name="Bornberg-Bauer E."/>
        </authorList>
    </citation>
    <scope>NUCLEOTIDE SEQUENCE [LARGE SCALE GENOMIC DNA]</scope>
    <source>
        <tissue evidence="8">Whole body</tissue>
    </source>
</reference>
<dbReference type="FunFam" id="1.10.238.10:FF:000177">
    <property type="entry name" value="Troponin C Ia"/>
    <property type="match status" value="1"/>
</dbReference>
<keyword evidence="2" id="KW-0677">Repeat</keyword>
<evidence type="ECO:0000313" key="9">
    <source>
        <dbReference type="Proteomes" id="UP000235965"/>
    </source>
</evidence>
<dbReference type="STRING" id="105785.A0A2J7PW11"/>
<accession>A0A2J7PW11</accession>
<evidence type="ECO:0000313" key="8">
    <source>
        <dbReference type="EMBL" id="PNF20521.1"/>
    </source>
</evidence>
<dbReference type="SMART" id="SM00054">
    <property type="entry name" value="EFh"/>
    <property type="match status" value="4"/>
</dbReference>
<keyword evidence="4" id="KW-0514">Muscle protein</keyword>
<comment type="caution">
    <text evidence="8">The sequence shown here is derived from an EMBL/GenBank/DDBJ whole genome shotgun (WGS) entry which is preliminary data.</text>
</comment>
<feature type="domain" description="EF-hand" evidence="7">
    <location>
        <begin position="84"/>
        <end position="119"/>
    </location>
</feature>
<dbReference type="PROSITE" id="PS00018">
    <property type="entry name" value="EF_HAND_1"/>
    <property type="match status" value="2"/>
</dbReference>
<protein>
    <submittedName>
        <fullName evidence="8">Troponin C, isoform 2</fullName>
    </submittedName>
</protein>
<dbReference type="AlphaFoldDB" id="A0A2J7PW11"/>
<feature type="domain" description="EF-hand" evidence="7">
    <location>
        <begin position="44"/>
        <end position="79"/>
    </location>
</feature>
<proteinExistence type="inferred from homology"/>
<comment type="similarity">
    <text evidence="5">Belongs to the troponin C family.</text>
</comment>
<dbReference type="FunFam" id="1.10.238.10:FF:000103">
    <property type="entry name" value="Troponin C Ib"/>
    <property type="match status" value="1"/>
</dbReference>
<feature type="domain" description="EF-hand" evidence="7">
    <location>
        <begin position="8"/>
        <end position="43"/>
    </location>
</feature>
<dbReference type="PROSITE" id="PS50222">
    <property type="entry name" value="EF_HAND_2"/>
    <property type="match status" value="4"/>
</dbReference>
<dbReference type="InterPro" id="IPR002048">
    <property type="entry name" value="EF_hand_dom"/>
</dbReference>
<dbReference type="GO" id="GO:0005509">
    <property type="term" value="F:calcium ion binding"/>
    <property type="evidence" value="ECO:0007669"/>
    <property type="project" value="InterPro"/>
</dbReference>
<dbReference type="InterPro" id="IPR011992">
    <property type="entry name" value="EF-hand-dom_pair"/>
</dbReference>
<feature type="domain" description="EF-hand" evidence="7">
    <location>
        <begin position="120"/>
        <end position="151"/>
    </location>
</feature>
<dbReference type="EMBL" id="NEVH01020940">
    <property type="protein sequence ID" value="PNF20521.1"/>
    <property type="molecule type" value="Genomic_DNA"/>
</dbReference>
<dbReference type="PANTHER" id="PTHR23048">
    <property type="entry name" value="MYOSIN LIGHT CHAIN 1, 3"/>
    <property type="match status" value="1"/>
</dbReference>
<dbReference type="GO" id="GO:0016460">
    <property type="term" value="C:myosin II complex"/>
    <property type="evidence" value="ECO:0007669"/>
    <property type="project" value="TreeGrafter"/>
</dbReference>
<dbReference type="CDD" id="cd00051">
    <property type="entry name" value="EFh"/>
    <property type="match status" value="1"/>
</dbReference>
<evidence type="ECO:0000256" key="4">
    <source>
        <dbReference type="ARBA" id="ARBA00023179"/>
    </source>
</evidence>
<dbReference type="Pfam" id="PF13499">
    <property type="entry name" value="EF-hand_7"/>
    <property type="match status" value="2"/>
</dbReference>
<sequence>MADDLPPEQIEVLKKAFDAFDREKSGSISTNMVEEILRLMGQPFNRNTLEELIDEVDADKSGRLEFEEFITLAAKFIIEEDAEAMEKELREAFRLYDKEGNGYIPTSCLREILRELDDQLTSDELDMMIEEIDSDGSGTVDFDEFMEMMTG</sequence>
<evidence type="ECO:0000256" key="6">
    <source>
        <dbReference type="ARBA" id="ARBA00056355"/>
    </source>
</evidence>
<evidence type="ECO:0000259" key="7">
    <source>
        <dbReference type="PROSITE" id="PS50222"/>
    </source>
</evidence>
<keyword evidence="3" id="KW-0106">Calcium</keyword>
<dbReference type="PANTHER" id="PTHR23048:SF0">
    <property type="entry name" value="CALMODULIN LIKE 3"/>
    <property type="match status" value="1"/>
</dbReference>
<evidence type="ECO:0000256" key="2">
    <source>
        <dbReference type="ARBA" id="ARBA00022737"/>
    </source>
</evidence>